<keyword evidence="2" id="KW-0812">Transmembrane</keyword>
<evidence type="ECO:0000313" key="5">
    <source>
        <dbReference type="Proteomes" id="UP001589776"/>
    </source>
</evidence>
<dbReference type="Gene3D" id="3.30.70.1070">
    <property type="entry name" value="Sporulation related repeat"/>
    <property type="match status" value="1"/>
</dbReference>
<dbReference type="RefSeq" id="WP_377469798.1">
    <property type="nucleotide sequence ID" value="NZ_JBHLWN010000031.1"/>
</dbReference>
<gene>
    <name evidence="4" type="ORF">ACFFK0_09025</name>
</gene>
<dbReference type="Proteomes" id="UP001589776">
    <property type="component" value="Unassembled WGS sequence"/>
</dbReference>
<feature type="region of interest" description="Disordered" evidence="1">
    <location>
        <begin position="1"/>
        <end position="38"/>
    </location>
</feature>
<name>A0ABV6DIY2_9BACL</name>
<keyword evidence="5" id="KW-1185">Reference proteome</keyword>
<feature type="compositionally biased region" description="Basic and acidic residues" evidence="1">
    <location>
        <begin position="17"/>
        <end position="36"/>
    </location>
</feature>
<dbReference type="PROSITE" id="PS51724">
    <property type="entry name" value="SPOR"/>
    <property type="match status" value="1"/>
</dbReference>
<evidence type="ECO:0000259" key="3">
    <source>
        <dbReference type="PROSITE" id="PS51724"/>
    </source>
</evidence>
<feature type="region of interest" description="Disordered" evidence="1">
    <location>
        <begin position="113"/>
        <end position="180"/>
    </location>
</feature>
<protein>
    <submittedName>
        <fullName evidence="4">SPOR domain-containing protein</fullName>
    </submittedName>
</protein>
<feature type="compositionally biased region" description="Low complexity" evidence="1">
    <location>
        <begin position="117"/>
        <end position="138"/>
    </location>
</feature>
<proteinExistence type="predicted"/>
<dbReference type="InterPro" id="IPR036680">
    <property type="entry name" value="SPOR-like_sf"/>
</dbReference>
<evidence type="ECO:0000256" key="2">
    <source>
        <dbReference type="SAM" id="Phobius"/>
    </source>
</evidence>
<dbReference type="SUPFAM" id="SSF110997">
    <property type="entry name" value="Sporulation related repeat"/>
    <property type="match status" value="1"/>
</dbReference>
<sequence length="521" mass="56327">MMKSNSGKARITYRFEGQGRRETRKEERKETARKPEPQVIPLYQEEFQVVADDTMRMEAVEEPANGRREPLILNEFRTDFGEYRSPFEDETERVERIIREYNERMNGETGYVETARPDSAAPSQAAAGPSASSATSAPTVPDYASQMRDGRETDMSNWIGAEGGFGARNGRKRKSEAEADWAAHESGHHDFYREPFAGGYEGYSREDRPGRMDHEAGYEPRPGTRYTRSSTPPPWTRIVLSVTGAVVTGVLFGFVVLSMFTEDTLPFRLPGLGGQTPAAVTGAAAGGTAGQQGADKAAASGSITAESVVAVNLPARSYSFLQNGIFSSGSAVQAAEAELKKKGYAAASMAESAEKTTVFAGFALQKEEAAELRSKLQANKVDAFVKAVNIPAAPKLKWDGKATAGELSTFFQQGNKLTQMMAGLTVLHLRETTPTALEDSTMNGLKSSYQSWVAAATAVKNGAAPNAEPALQRMSSSMNSAVQSLEAYKKAPSTGMLWNAQSALMQYVLAEKELLTAIAVQ</sequence>
<reference evidence="4 5" key="1">
    <citation type="submission" date="2024-09" db="EMBL/GenBank/DDBJ databases">
        <authorList>
            <person name="Sun Q."/>
            <person name="Mori K."/>
        </authorList>
    </citation>
    <scope>NUCLEOTIDE SEQUENCE [LARGE SCALE GENOMIC DNA]</scope>
    <source>
        <strain evidence="4 5">CCM 7759</strain>
    </source>
</reference>
<keyword evidence="2" id="KW-0472">Membrane</keyword>
<organism evidence="4 5">
    <name type="scientific">Paenibacillus chartarius</name>
    <dbReference type="NCBI Taxonomy" id="747481"/>
    <lineage>
        <taxon>Bacteria</taxon>
        <taxon>Bacillati</taxon>
        <taxon>Bacillota</taxon>
        <taxon>Bacilli</taxon>
        <taxon>Bacillales</taxon>
        <taxon>Paenibacillaceae</taxon>
        <taxon>Paenibacillus</taxon>
    </lineage>
</organism>
<feature type="transmembrane region" description="Helical" evidence="2">
    <location>
        <begin position="238"/>
        <end position="260"/>
    </location>
</feature>
<comment type="caution">
    <text evidence="4">The sequence shown here is derived from an EMBL/GenBank/DDBJ whole genome shotgun (WGS) entry which is preliminary data.</text>
</comment>
<dbReference type="InterPro" id="IPR007730">
    <property type="entry name" value="SPOR-like_dom"/>
</dbReference>
<accession>A0ABV6DIY2</accession>
<feature type="compositionally biased region" description="Basic and acidic residues" evidence="1">
    <location>
        <begin position="205"/>
        <end position="218"/>
    </location>
</feature>
<evidence type="ECO:0000313" key="4">
    <source>
        <dbReference type="EMBL" id="MFC0212605.1"/>
    </source>
</evidence>
<feature type="region of interest" description="Disordered" evidence="1">
    <location>
        <begin position="205"/>
        <end position="231"/>
    </location>
</feature>
<evidence type="ECO:0000256" key="1">
    <source>
        <dbReference type="SAM" id="MobiDB-lite"/>
    </source>
</evidence>
<feature type="domain" description="SPOR" evidence="3">
    <location>
        <begin position="313"/>
        <end position="392"/>
    </location>
</feature>
<dbReference type="Pfam" id="PF05036">
    <property type="entry name" value="SPOR"/>
    <property type="match status" value="1"/>
</dbReference>
<dbReference type="EMBL" id="JBHLWN010000031">
    <property type="protein sequence ID" value="MFC0212605.1"/>
    <property type="molecule type" value="Genomic_DNA"/>
</dbReference>
<keyword evidence="2" id="KW-1133">Transmembrane helix</keyword>